<evidence type="ECO:0000256" key="12">
    <source>
        <dbReference type="RuleBase" id="RU363038"/>
    </source>
</evidence>
<evidence type="ECO:0000259" key="13">
    <source>
        <dbReference type="SMART" id="SM00836"/>
    </source>
</evidence>
<protein>
    <recommendedName>
        <fullName evidence="11">Arginine--tRNA ligase</fullName>
        <ecNumber evidence="11">6.1.1.19</ecNumber>
    </recommendedName>
    <alternativeName>
        <fullName evidence="11">Arginyl-tRNA synthetase</fullName>
        <shortName evidence="11">ArgRS</shortName>
    </alternativeName>
</protein>
<name>A0A1G7P2W2_9GAMM</name>
<accession>A0A1G7P2W2</accession>
<dbReference type="CDD" id="cd00671">
    <property type="entry name" value="ArgRS_core"/>
    <property type="match status" value="1"/>
</dbReference>
<dbReference type="NCBIfam" id="TIGR00456">
    <property type="entry name" value="argS"/>
    <property type="match status" value="1"/>
</dbReference>
<dbReference type="InterPro" id="IPR001412">
    <property type="entry name" value="aa-tRNA-synth_I_CS"/>
</dbReference>
<evidence type="ECO:0000256" key="9">
    <source>
        <dbReference type="ARBA" id="ARBA00023146"/>
    </source>
</evidence>
<dbReference type="AlphaFoldDB" id="A0A1G7P2W2"/>
<feature type="domain" description="DALR anticodon binding" evidence="13">
    <location>
        <begin position="440"/>
        <end position="561"/>
    </location>
</feature>
<dbReference type="CDD" id="cd07956">
    <property type="entry name" value="Anticodon_Ia_Arg"/>
    <property type="match status" value="1"/>
</dbReference>
<dbReference type="SUPFAM" id="SSF55190">
    <property type="entry name" value="Arginyl-tRNA synthetase (ArgRS), N-terminal 'additional' domain"/>
    <property type="match status" value="1"/>
</dbReference>
<evidence type="ECO:0000256" key="1">
    <source>
        <dbReference type="ARBA" id="ARBA00004496"/>
    </source>
</evidence>
<evidence type="ECO:0000313" key="15">
    <source>
        <dbReference type="EMBL" id="SDF80437.1"/>
    </source>
</evidence>
<dbReference type="InterPro" id="IPR005148">
    <property type="entry name" value="Arg-tRNA-synth_N"/>
</dbReference>
<dbReference type="Proteomes" id="UP000198641">
    <property type="component" value="Unassembled WGS sequence"/>
</dbReference>
<dbReference type="PANTHER" id="PTHR11956:SF5">
    <property type="entry name" value="ARGININE--TRNA LIGASE, CYTOPLASMIC"/>
    <property type="match status" value="1"/>
</dbReference>
<dbReference type="GO" id="GO:0005524">
    <property type="term" value="F:ATP binding"/>
    <property type="evidence" value="ECO:0007669"/>
    <property type="project" value="UniProtKB-UniRule"/>
</dbReference>
<evidence type="ECO:0000256" key="5">
    <source>
        <dbReference type="ARBA" id="ARBA00022598"/>
    </source>
</evidence>
<dbReference type="GO" id="GO:0005737">
    <property type="term" value="C:cytoplasm"/>
    <property type="evidence" value="ECO:0007669"/>
    <property type="project" value="UniProtKB-SubCell"/>
</dbReference>
<dbReference type="Pfam" id="PF00750">
    <property type="entry name" value="tRNA-synt_1d"/>
    <property type="match status" value="1"/>
</dbReference>
<organism evidence="15 16">
    <name type="scientific">Onishia taeanensis</name>
    <dbReference type="NCBI Taxonomy" id="284577"/>
    <lineage>
        <taxon>Bacteria</taxon>
        <taxon>Pseudomonadati</taxon>
        <taxon>Pseudomonadota</taxon>
        <taxon>Gammaproteobacteria</taxon>
        <taxon>Oceanospirillales</taxon>
        <taxon>Halomonadaceae</taxon>
        <taxon>Onishia</taxon>
    </lineage>
</organism>
<keyword evidence="4 11" id="KW-0963">Cytoplasm</keyword>
<evidence type="ECO:0000256" key="6">
    <source>
        <dbReference type="ARBA" id="ARBA00022741"/>
    </source>
</evidence>
<dbReference type="STRING" id="284577.SAMN05216571_10283"/>
<evidence type="ECO:0000256" key="4">
    <source>
        <dbReference type="ARBA" id="ARBA00022490"/>
    </source>
</evidence>
<dbReference type="PROSITE" id="PS00178">
    <property type="entry name" value="AA_TRNA_LIGASE_I"/>
    <property type="match status" value="1"/>
</dbReference>
<dbReference type="Pfam" id="PF05746">
    <property type="entry name" value="DALR_1"/>
    <property type="match status" value="1"/>
</dbReference>
<evidence type="ECO:0000256" key="8">
    <source>
        <dbReference type="ARBA" id="ARBA00022917"/>
    </source>
</evidence>
<proteinExistence type="inferred from homology"/>
<keyword evidence="16" id="KW-1185">Reference proteome</keyword>
<dbReference type="EC" id="6.1.1.19" evidence="11"/>
<dbReference type="InterPro" id="IPR014729">
    <property type="entry name" value="Rossmann-like_a/b/a_fold"/>
</dbReference>
<dbReference type="Gene3D" id="1.10.730.10">
    <property type="entry name" value="Isoleucyl-tRNA Synthetase, Domain 1"/>
    <property type="match status" value="1"/>
</dbReference>
<dbReference type="Gene3D" id="3.30.1360.70">
    <property type="entry name" value="Arginyl tRNA synthetase N-terminal domain"/>
    <property type="match status" value="1"/>
</dbReference>
<keyword evidence="8 11" id="KW-0648">Protein biosynthesis</keyword>
<evidence type="ECO:0000259" key="14">
    <source>
        <dbReference type="SMART" id="SM01016"/>
    </source>
</evidence>
<dbReference type="OrthoDB" id="9803211at2"/>
<dbReference type="RefSeq" id="WP_092522992.1">
    <property type="nucleotide sequence ID" value="NZ_FNCI01000002.1"/>
</dbReference>
<dbReference type="SMART" id="SM01016">
    <property type="entry name" value="Arg_tRNA_synt_N"/>
    <property type="match status" value="1"/>
</dbReference>
<comment type="catalytic activity">
    <reaction evidence="10 11">
        <text>tRNA(Arg) + L-arginine + ATP = L-arginyl-tRNA(Arg) + AMP + diphosphate</text>
        <dbReference type="Rhea" id="RHEA:20301"/>
        <dbReference type="Rhea" id="RHEA-COMP:9658"/>
        <dbReference type="Rhea" id="RHEA-COMP:9673"/>
        <dbReference type="ChEBI" id="CHEBI:30616"/>
        <dbReference type="ChEBI" id="CHEBI:32682"/>
        <dbReference type="ChEBI" id="CHEBI:33019"/>
        <dbReference type="ChEBI" id="CHEBI:78442"/>
        <dbReference type="ChEBI" id="CHEBI:78513"/>
        <dbReference type="ChEBI" id="CHEBI:456215"/>
        <dbReference type="EC" id="6.1.1.19"/>
    </reaction>
</comment>
<gene>
    <name evidence="11" type="primary">argS</name>
    <name evidence="15" type="ORF">SAMN05216571_10283</name>
</gene>
<evidence type="ECO:0000256" key="2">
    <source>
        <dbReference type="ARBA" id="ARBA00005594"/>
    </source>
</evidence>
<keyword evidence="9 11" id="KW-0030">Aminoacyl-tRNA synthetase</keyword>
<dbReference type="EMBL" id="FNCI01000002">
    <property type="protein sequence ID" value="SDF80437.1"/>
    <property type="molecule type" value="Genomic_DNA"/>
</dbReference>
<dbReference type="GO" id="GO:0006420">
    <property type="term" value="P:arginyl-tRNA aminoacylation"/>
    <property type="evidence" value="ECO:0007669"/>
    <property type="project" value="UniProtKB-UniRule"/>
</dbReference>
<evidence type="ECO:0000256" key="3">
    <source>
        <dbReference type="ARBA" id="ARBA00011245"/>
    </source>
</evidence>
<dbReference type="InterPro" id="IPR008909">
    <property type="entry name" value="DALR_anticod-bd"/>
</dbReference>
<dbReference type="InterPro" id="IPR036695">
    <property type="entry name" value="Arg-tRNA-synth_N_sf"/>
</dbReference>
<dbReference type="SMART" id="SM00836">
    <property type="entry name" value="DALR_1"/>
    <property type="match status" value="1"/>
</dbReference>
<evidence type="ECO:0000256" key="11">
    <source>
        <dbReference type="HAMAP-Rule" id="MF_00123"/>
    </source>
</evidence>
<dbReference type="FunFam" id="3.40.50.620:FF:000062">
    <property type="entry name" value="Arginine--tRNA ligase"/>
    <property type="match status" value="1"/>
</dbReference>
<comment type="subunit">
    <text evidence="3 11">Monomer.</text>
</comment>
<dbReference type="PANTHER" id="PTHR11956">
    <property type="entry name" value="ARGINYL-TRNA SYNTHETASE"/>
    <property type="match status" value="1"/>
</dbReference>
<sequence length="561" mass="61730">MKDTIIALLEEALSALQQQGELPQDIAPTIKVDPTKDKAHGDFATNLALMLAKPAGKKPRDLAEALVAALPASPAISKTEIAGPGFINFFAATDALAQVVSTILDTGDTYGRCLDGKGEKVQVEFVSANPTGPLHVGHGRGAAIGDSLCRLLEATGYDVTREFYYNDAGAQISNLARSVQSRAKGLTPDDPSWPEDGYRGDYIRDVAESYLAGDTVHADDRHVTGAADPDDLDAIRDFAVAYLRREQDLDLKAFGVAFDVYFLESSLYEEAKVESTVKTLIEGGHTYEQDGALWLRTTDFGDDKDRVMRKQDGGYTYFLPDVAYHLDKWQRGFTQVINEQGADHHSTVTRVRAGLQALETGIPNGWPDYVLHQMVLVTRSGVEVKLSKRAGSYVTLRDLIDEVGRDATRYFLAARRADSQLTFDIDLARSQSNDNPVYYIQYAHARVCSVLRKAAADDRDFQHDLALDNLALLDSDQEKALMNRLARYPEVVRIAAGNREPQQIAQYLQDLAADFHTCYNAVKVMVDDDAQRNARLALGIATRQVIRNGLDLLGVGAPEEM</sequence>
<dbReference type="SUPFAM" id="SSF47323">
    <property type="entry name" value="Anticodon-binding domain of a subclass of class I aminoacyl-tRNA synthetases"/>
    <property type="match status" value="1"/>
</dbReference>
<feature type="domain" description="Arginyl tRNA synthetase N-terminal" evidence="14">
    <location>
        <begin position="3"/>
        <end position="91"/>
    </location>
</feature>
<dbReference type="Gene3D" id="3.40.50.620">
    <property type="entry name" value="HUPs"/>
    <property type="match status" value="1"/>
</dbReference>
<dbReference type="SUPFAM" id="SSF52374">
    <property type="entry name" value="Nucleotidylyl transferase"/>
    <property type="match status" value="1"/>
</dbReference>
<dbReference type="FunFam" id="1.10.730.10:FF:000008">
    <property type="entry name" value="Arginine--tRNA ligase"/>
    <property type="match status" value="1"/>
</dbReference>
<comment type="similarity">
    <text evidence="2 11 12">Belongs to the class-I aminoacyl-tRNA synthetase family.</text>
</comment>
<dbReference type="InterPro" id="IPR035684">
    <property type="entry name" value="ArgRS_core"/>
</dbReference>
<keyword evidence="5 11" id="KW-0436">Ligase</keyword>
<keyword evidence="7 11" id="KW-0067">ATP-binding</keyword>
<evidence type="ECO:0000313" key="16">
    <source>
        <dbReference type="Proteomes" id="UP000198641"/>
    </source>
</evidence>
<evidence type="ECO:0000256" key="10">
    <source>
        <dbReference type="ARBA" id="ARBA00049339"/>
    </source>
</evidence>
<dbReference type="InterPro" id="IPR001278">
    <property type="entry name" value="Arg-tRNA-ligase"/>
</dbReference>
<dbReference type="HAMAP" id="MF_00123">
    <property type="entry name" value="Arg_tRNA_synth"/>
    <property type="match status" value="1"/>
</dbReference>
<feature type="short sequence motif" description="'HIGH' region" evidence="11">
    <location>
        <begin position="128"/>
        <end position="138"/>
    </location>
</feature>
<dbReference type="PRINTS" id="PR01038">
    <property type="entry name" value="TRNASYNTHARG"/>
</dbReference>
<dbReference type="InterPro" id="IPR009080">
    <property type="entry name" value="tRNAsynth_Ia_anticodon-bd"/>
</dbReference>
<dbReference type="Pfam" id="PF03485">
    <property type="entry name" value="Arg_tRNA_synt_N"/>
    <property type="match status" value="1"/>
</dbReference>
<reference evidence="15 16" key="1">
    <citation type="submission" date="2016-10" db="EMBL/GenBank/DDBJ databases">
        <authorList>
            <person name="de Groot N.N."/>
        </authorList>
    </citation>
    <scope>NUCLEOTIDE SEQUENCE [LARGE SCALE GENOMIC DNA]</scope>
    <source>
        <strain evidence="15 16">BH539</strain>
    </source>
</reference>
<dbReference type="FunFam" id="3.30.1360.70:FF:000003">
    <property type="entry name" value="Arginine--tRNA ligase"/>
    <property type="match status" value="1"/>
</dbReference>
<keyword evidence="6 11" id="KW-0547">Nucleotide-binding</keyword>
<comment type="subcellular location">
    <subcellularLocation>
        <location evidence="1 11">Cytoplasm</location>
    </subcellularLocation>
</comment>
<evidence type="ECO:0000256" key="7">
    <source>
        <dbReference type="ARBA" id="ARBA00022840"/>
    </source>
</evidence>
<dbReference type="GO" id="GO:0004814">
    <property type="term" value="F:arginine-tRNA ligase activity"/>
    <property type="evidence" value="ECO:0007669"/>
    <property type="project" value="UniProtKB-UniRule"/>
</dbReference>